<evidence type="ECO:0000256" key="1">
    <source>
        <dbReference type="SAM" id="MobiDB-lite"/>
    </source>
</evidence>
<dbReference type="AlphaFoldDB" id="A0A8I3A926"/>
<dbReference type="EMBL" id="JAGFBS010000012">
    <property type="protein sequence ID" value="KAG6376411.1"/>
    <property type="molecule type" value="Genomic_DNA"/>
</dbReference>
<protein>
    <submittedName>
        <fullName evidence="2">Uncharacterized protein</fullName>
    </submittedName>
</protein>
<sequence length="165" mass="18621">MEFPPVKFAPLPQIDPNRTRSLAPLGVPGRSRRKQVIQQEGRSLLWSTDPDVPEEGMEDPIISFAKFVKRTSKSLWRKVRKGSKPVPQESEPYSPPEPVLDIGSTVCLDDMAPEEKGERVSKAVGLEEKRRRRASWSPLAERRTLSRGKARRSTSDLPHQLSVIT</sequence>
<dbReference type="Proteomes" id="UP000683000">
    <property type="component" value="Unassembled WGS sequence"/>
</dbReference>
<feature type="compositionally biased region" description="Basic and acidic residues" evidence="1">
    <location>
        <begin position="113"/>
        <end position="129"/>
    </location>
</feature>
<comment type="caution">
    <text evidence="2">The sequence shown here is derived from an EMBL/GenBank/DDBJ whole genome shotgun (WGS) entry which is preliminary data.</text>
</comment>
<accession>A0A8I3A926</accession>
<evidence type="ECO:0000313" key="2">
    <source>
        <dbReference type="EMBL" id="KAG6376411.1"/>
    </source>
</evidence>
<feature type="region of interest" description="Disordered" evidence="1">
    <location>
        <begin position="1"/>
        <end position="57"/>
    </location>
</feature>
<reference evidence="2" key="1">
    <citation type="submission" date="2021-03" db="EMBL/GenBank/DDBJ databases">
        <title>Evolutionary innovations through gain and loss of genes in the ectomycorrhizal Boletales.</title>
        <authorList>
            <person name="Wu G."/>
            <person name="Miyauchi S."/>
            <person name="Morin E."/>
            <person name="Yang Z.-L."/>
            <person name="Xu J."/>
            <person name="Martin F.M."/>
        </authorList>
    </citation>
    <scope>NUCLEOTIDE SEQUENCE</scope>
    <source>
        <strain evidence="2">BR01</strain>
    </source>
</reference>
<organism evidence="2 3">
    <name type="scientific">Boletus reticuloceps</name>
    <dbReference type="NCBI Taxonomy" id="495285"/>
    <lineage>
        <taxon>Eukaryota</taxon>
        <taxon>Fungi</taxon>
        <taxon>Dikarya</taxon>
        <taxon>Basidiomycota</taxon>
        <taxon>Agaricomycotina</taxon>
        <taxon>Agaricomycetes</taxon>
        <taxon>Agaricomycetidae</taxon>
        <taxon>Boletales</taxon>
        <taxon>Boletineae</taxon>
        <taxon>Boletaceae</taxon>
        <taxon>Boletoideae</taxon>
        <taxon>Boletus</taxon>
    </lineage>
</organism>
<evidence type="ECO:0000313" key="3">
    <source>
        <dbReference type="Proteomes" id="UP000683000"/>
    </source>
</evidence>
<name>A0A8I3A926_9AGAM</name>
<keyword evidence="3" id="KW-1185">Reference proteome</keyword>
<dbReference type="OrthoDB" id="3265817at2759"/>
<feature type="region of interest" description="Disordered" evidence="1">
    <location>
        <begin position="78"/>
        <end position="165"/>
    </location>
</feature>
<proteinExistence type="predicted"/>
<gene>
    <name evidence="2" type="ORF">JVT61DRAFT_2396</name>
</gene>